<proteinExistence type="predicted"/>
<dbReference type="EMBL" id="NBNE01000156">
    <property type="protein sequence ID" value="OWZ22186.1"/>
    <property type="molecule type" value="Genomic_DNA"/>
</dbReference>
<dbReference type="Proteomes" id="UP000198211">
    <property type="component" value="Unassembled WGS sequence"/>
</dbReference>
<feature type="region of interest" description="Disordered" evidence="1">
    <location>
        <begin position="63"/>
        <end position="86"/>
    </location>
</feature>
<evidence type="ECO:0000256" key="1">
    <source>
        <dbReference type="SAM" id="MobiDB-lite"/>
    </source>
</evidence>
<name>A0A225WWZ5_9STRA</name>
<gene>
    <name evidence="2" type="ORF">PHMEG_0003153</name>
</gene>
<feature type="region of interest" description="Disordered" evidence="1">
    <location>
        <begin position="102"/>
        <end position="139"/>
    </location>
</feature>
<organism evidence="2 3">
    <name type="scientific">Phytophthora megakarya</name>
    <dbReference type="NCBI Taxonomy" id="4795"/>
    <lineage>
        <taxon>Eukaryota</taxon>
        <taxon>Sar</taxon>
        <taxon>Stramenopiles</taxon>
        <taxon>Oomycota</taxon>
        <taxon>Peronosporomycetes</taxon>
        <taxon>Peronosporales</taxon>
        <taxon>Peronosporaceae</taxon>
        <taxon>Phytophthora</taxon>
    </lineage>
</organism>
<feature type="compositionally biased region" description="Basic and acidic residues" evidence="1">
    <location>
        <begin position="64"/>
        <end position="84"/>
    </location>
</feature>
<sequence>MRTENRVLVANQDYAEAPTRICRSQDDPTTTPPKFRILCCGELGTEEDILVTTRVNVATQVSKSRLDSHECDPGKGNTQDDDRGGAPVEMLSELTIELEEHQAGKMSSEIRPGPDILNSTQKRHRTHHSRSWRRNTKAV</sequence>
<feature type="compositionally biased region" description="Basic residues" evidence="1">
    <location>
        <begin position="121"/>
        <end position="139"/>
    </location>
</feature>
<comment type="caution">
    <text evidence="2">The sequence shown here is derived from an EMBL/GenBank/DDBJ whole genome shotgun (WGS) entry which is preliminary data.</text>
</comment>
<keyword evidence="3" id="KW-1185">Reference proteome</keyword>
<reference evidence="3" key="1">
    <citation type="submission" date="2017-03" db="EMBL/GenBank/DDBJ databases">
        <title>Phytopthora megakarya and P. palmivora, two closely related causual agents of cacao black pod achieved similar genome size and gene model numbers by different mechanisms.</title>
        <authorList>
            <person name="Ali S."/>
            <person name="Shao J."/>
            <person name="Larry D.J."/>
            <person name="Kronmiller B."/>
            <person name="Shen D."/>
            <person name="Strem M.D."/>
            <person name="Melnick R.L."/>
            <person name="Guiltinan M.J."/>
            <person name="Tyler B.M."/>
            <person name="Meinhardt L.W."/>
            <person name="Bailey B.A."/>
        </authorList>
    </citation>
    <scope>NUCLEOTIDE SEQUENCE [LARGE SCALE GENOMIC DNA]</scope>
    <source>
        <strain evidence="3">zdho120</strain>
    </source>
</reference>
<protein>
    <submittedName>
        <fullName evidence="2">Uncharacterized protein</fullName>
    </submittedName>
</protein>
<evidence type="ECO:0000313" key="3">
    <source>
        <dbReference type="Proteomes" id="UP000198211"/>
    </source>
</evidence>
<accession>A0A225WWZ5</accession>
<dbReference type="AlphaFoldDB" id="A0A225WWZ5"/>
<evidence type="ECO:0000313" key="2">
    <source>
        <dbReference type="EMBL" id="OWZ22186.1"/>
    </source>
</evidence>